<comment type="subcellular location">
    <subcellularLocation>
        <location evidence="1">Cell membrane</location>
        <topology evidence="1">Multi-pass membrane protein</topology>
    </subcellularLocation>
</comment>
<feature type="transmembrane region" description="Helical" evidence="8">
    <location>
        <begin position="617"/>
        <end position="637"/>
    </location>
</feature>
<comment type="caution">
    <text evidence="11">The sequence shown here is derived from an EMBL/GenBank/DDBJ whole genome shotgun (WGS) entry which is preliminary data.</text>
</comment>
<dbReference type="InterPro" id="IPR056198">
    <property type="entry name" value="LBD_receptor"/>
</dbReference>
<feature type="transmembrane region" description="Helical" evidence="8">
    <location>
        <begin position="361"/>
        <end position="379"/>
    </location>
</feature>
<keyword evidence="7" id="KW-0325">Glycoprotein</keyword>
<evidence type="ECO:0000256" key="7">
    <source>
        <dbReference type="ARBA" id="ARBA00023180"/>
    </source>
</evidence>
<feature type="transmembrane region" description="Helical" evidence="8">
    <location>
        <begin position="416"/>
        <end position="435"/>
    </location>
</feature>
<evidence type="ECO:0000313" key="12">
    <source>
        <dbReference type="Proteomes" id="UP000838756"/>
    </source>
</evidence>
<dbReference type="AlphaFoldDB" id="A0A8S4RM36"/>
<evidence type="ECO:0000256" key="4">
    <source>
        <dbReference type="ARBA" id="ARBA00022989"/>
    </source>
</evidence>
<keyword evidence="6" id="KW-0675">Receptor</keyword>
<dbReference type="Gene3D" id="3.40.190.10">
    <property type="entry name" value="Periplasmic binding protein-like II"/>
    <property type="match status" value="1"/>
</dbReference>
<evidence type="ECO:0000256" key="2">
    <source>
        <dbReference type="ARBA" id="ARBA00022475"/>
    </source>
</evidence>
<dbReference type="GO" id="GO:0005886">
    <property type="term" value="C:plasma membrane"/>
    <property type="evidence" value="ECO:0007669"/>
    <property type="project" value="UniProtKB-SubCell"/>
</dbReference>
<dbReference type="Proteomes" id="UP000838756">
    <property type="component" value="Unassembled WGS sequence"/>
</dbReference>
<evidence type="ECO:0000313" key="11">
    <source>
        <dbReference type="EMBL" id="CAH2237949.1"/>
    </source>
</evidence>
<evidence type="ECO:0000256" key="5">
    <source>
        <dbReference type="ARBA" id="ARBA00023136"/>
    </source>
</evidence>
<sequence>MKIVTILVTVFSVQAINPGGPRVVSDSVNCLNGLIKANFVIPGQLIFPHSINSSSTVLRIRDNILKKLHNSNKFTVQVTGPDIKAVCNDANKKFKVLHMDPFKIMSIANYFVIIVDSFQEFTHIARKVIRSRFWNPYGRFLILLHRLANDDSGIREDVENILTCLFKSNVVNVVIMIPRAQDVRNALVYSWRPYDPPNYCGYFNESAKNRLIIENVCERGVVKSTDSIFKDKLPSDMRGCTLNILAIERQPFVSRYKHDPNIEKTLIKRVLKPLNFSVDFDMILNKFRGERDEKGVWDGALKELVARKGQILLGGIFPDFDVHEDFECSSTYLADSYTWVVPRANPSPPWSSLTAAFEKEVWYSATIVFLICVVTWKILGQISGDTNYNRTFNHCFLNSWIVLFGFPAYMRPKKESLRIFFVFLNVYCVLFMTAYQTKLIIVLQNPAFGYQIKTVQDLVQSGLKYGGSEELHGLFYNSTDPFDCLINDEWIDVLNITNALLDVVVNRNFSVLCSKLELAYLSSVLPELSDFFGRNNYYAFETSTFLVPLEMIGLRGFPYMKNLSYALNLYRQFGMNENVRRDFAQQNRRKRERLLLSLKVQRDKISSLSIQHLQSGFFVLGLGIVGGTFVLIMEILINSNFMQKSVLRLYVMRILNIK</sequence>
<dbReference type="SUPFAM" id="SSF53850">
    <property type="entry name" value="Periplasmic binding protein-like II"/>
    <property type="match status" value="1"/>
</dbReference>
<accession>A0A8S4RM36</accession>
<keyword evidence="9" id="KW-0732">Signal</keyword>
<keyword evidence="12" id="KW-1185">Reference proteome</keyword>
<feature type="transmembrane region" description="Helical" evidence="8">
    <location>
        <begin position="391"/>
        <end position="410"/>
    </location>
</feature>
<keyword evidence="2" id="KW-1003">Cell membrane</keyword>
<feature type="signal peptide" evidence="9">
    <location>
        <begin position="1"/>
        <end position="15"/>
    </location>
</feature>
<keyword evidence="4 8" id="KW-1133">Transmembrane helix</keyword>
<dbReference type="InterPro" id="IPR052192">
    <property type="entry name" value="Insect_Ionotropic_Sensory_Rcpt"/>
</dbReference>
<dbReference type="PANTHER" id="PTHR42643:SF24">
    <property type="entry name" value="IONOTROPIC RECEPTOR 60A"/>
    <property type="match status" value="1"/>
</dbReference>
<evidence type="ECO:0000256" key="3">
    <source>
        <dbReference type="ARBA" id="ARBA00022692"/>
    </source>
</evidence>
<protein>
    <submittedName>
        <fullName evidence="11">Jg4643 protein</fullName>
    </submittedName>
</protein>
<dbReference type="OrthoDB" id="6506757at2759"/>
<feature type="chain" id="PRO_5035888058" evidence="9">
    <location>
        <begin position="16"/>
        <end position="658"/>
    </location>
</feature>
<organism evidence="11 12">
    <name type="scientific">Pararge aegeria aegeria</name>
    <dbReference type="NCBI Taxonomy" id="348720"/>
    <lineage>
        <taxon>Eukaryota</taxon>
        <taxon>Metazoa</taxon>
        <taxon>Ecdysozoa</taxon>
        <taxon>Arthropoda</taxon>
        <taxon>Hexapoda</taxon>
        <taxon>Insecta</taxon>
        <taxon>Pterygota</taxon>
        <taxon>Neoptera</taxon>
        <taxon>Endopterygota</taxon>
        <taxon>Lepidoptera</taxon>
        <taxon>Glossata</taxon>
        <taxon>Ditrysia</taxon>
        <taxon>Papilionoidea</taxon>
        <taxon>Nymphalidae</taxon>
        <taxon>Satyrinae</taxon>
        <taxon>Satyrini</taxon>
        <taxon>Parargina</taxon>
        <taxon>Pararge</taxon>
    </lineage>
</organism>
<dbReference type="Pfam" id="PF24061">
    <property type="entry name" value="LBD_receptor"/>
    <property type="match status" value="1"/>
</dbReference>
<keyword evidence="3 8" id="KW-0812">Transmembrane</keyword>
<evidence type="ECO:0000259" key="10">
    <source>
        <dbReference type="Pfam" id="PF24061"/>
    </source>
</evidence>
<reference evidence="11" key="1">
    <citation type="submission" date="2022-03" db="EMBL/GenBank/DDBJ databases">
        <authorList>
            <person name="Lindestad O."/>
        </authorList>
    </citation>
    <scope>NUCLEOTIDE SEQUENCE</scope>
</reference>
<name>A0A8S4RM36_9NEOP</name>
<evidence type="ECO:0000256" key="6">
    <source>
        <dbReference type="ARBA" id="ARBA00023170"/>
    </source>
</evidence>
<keyword evidence="5 8" id="KW-0472">Membrane</keyword>
<evidence type="ECO:0000256" key="8">
    <source>
        <dbReference type="SAM" id="Phobius"/>
    </source>
</evidence>
<feature type="domain" description="Putative ionotropic receptor ligand binding" evidence="10">
    <location>
        <begin position="83"/>
        <end position="200"/>
    </location>
</feature>
<dbReference type="PANTHER" id="PTHR42643">
    <property type="entry name" value="IONOTROPIC RECEPTOR 20A-RELATED"/>
    <property type="match status" value="1"/>
</dbReference>
<gene>
    <name evidence="11" type="primary">jg4643</name>
    <name evidence="11" type="ORF">PAEG_LOCUS15111</name>
</gene>
<evidence type="ECO:0000256" key="9">
    <source>
        <dbReference type="SAM" id="SignalP"/>
    </source>
</evidence>
<proteinExistence type="predicted"/>
<dbReference type="EMBL" id="CAKXAJ010025305">
    <property type="protein sequence ID" value="CAH2237949.1"/>
    <property type="molecule type" value="Genomic_DNA"/>
</dbReference>
<evidence type="ECO:0000256" key="1">
    <source>
        <dbReference type="ARBA" id="ARBA00004651"/>
    </source>
</evidence>